<dbReference type="InterPro" id="IPR013766">
    <property type="entry name" value="Thioredoxin_domain"/>
</dbReference>
<dbReference type="PANTHER" id="PTHR42852:SF18">
    <property type="entry name" value="CHROMOSOME UNDETERMINED SCAFFOLD_47, WHOLE GENOME SHOTGUN SEQUENCE"/>
    <property type="match status" value="1"/>
</dbReference>
<evidence type="ECO:0000256" key="1">
    <source>
        <dbReference type="SAM" id="SignalP"/>
    </source>
</evidence>
<dbReference type="Gene3D" id="3.40.30.10">
    <property type="entry name" value="Glutaredoxin"/>
    <property type="match status" value="1"/>
</dbReference>
<dbReference type="RefSeq" id="WP_169562290.1">
    <property type="nucleotide sequence ID" value="NZ_JAAXYH010000001.1"/>
</dbReference>
<feature type="chain" id="PRO_5037306191" evidence="1">
    <location>
        <begin position="23"/>
        <end position="160"/>
    </location>
</feature>
<dbReference type="Pfam" id="PF08534">
    <property type="entry name" value="Redoxin"/>
    <property type="match status" value="1"/>
</dbReference>
<sequence>MRKILLLLTLVSTSVLSQLALAAPSLSNNVQNDKGQQVSLEEFKGRVVYLDFWASWCGPCRKSFPWMTKMHAKYRALGLAVVAVNLDSDKALADAFLAKMPAAFNLRFDPDGDVAHKFDLQGMPSSFVFNKQGELVQTHVGFFTEHADAYENELVTLLKE</sequence>
<feature type="domain" description="Thioredoxin" evidence="2">
    <location>
        <begin position="17"/>
        <end position="159"/>
    </location>
</feature>
<name>A0A972G3A7_9GAMM</name>
<comment type="caution">
    <text evidence="3">The sequence shown here is derived from an EMBL/GenBank/DDBJ whole genome shotgun (WGS) entry which is preliminary data.</text>
</comment>
<dbReference type="InterPro" id="IPR013740">
    <property type="entry name" value="Redoxin"/>
</dbReference>
<reference evidence="3" key="1">
    <citation type="submission" date="2020-04" db="EMBL/GenBank/DDBJ databases">
        <title>Description of Shewanella salipaludis sp. nov., isolated from a salt marsh.</title>
        <authorList>
            <person name="Park S."/>
            <person name="Yoon J.-H."/>
        </authorList>
    </citation>
    <scope>NUCLEOTIDE SEQUENCE</scope>
    <source>
        <strain evidence="3">SHSM-M6</strain>
    </source>
</reference>
<dbReference type="PANTHER" id="PTHR42852">
    <property type="entry name" value="THIOL:DISULFIDE INTERCHANGE PROTEIN DSBE"/>
    <property type="match status" value="1"/>
</dbReference>
<dbReference type="InterPro" id="IPR036249">
    <property type="entry name" value="Thioredoxin-like_sf"/>
</dbReference>
<evidence type="ECO:0000313" key="4">
    <source>
        <dbReference type="Proteomes" id="UP000737113"/>
    </source>
</evidence>
<keyword evidence="1" id="KW-0732">Signal</keyword>
<protein>
    <submittedName>
        <fullName evidence="3">TlpA family protein disulfide reductase</fullName>
    </submittedName>
</protein>
<feature type="signal peptide" evidence="1">
    <location>
        <begin position="1"/>
        <end position="22"/>
    </location>
</feature>
<dbReference type="SUPFAM" id="SSF52833">
    <property type="entry name" value="Thioredoxin-like"/>
    <property type="match status" value="1"/>
</dbReference>
<organism evidence="3 4">
    <name type="scientific">Shewanella salipaludis</name>
    <dbReference type="NCBI Taxonomy" id="2723052"/>
    <lineage>
        <taxon>Bacteria</taxon>
        <taxon>Pseudomonadati</taxon>
        <taxon>Pseudomonadota</taxon>
        <taxon>Gammaproteobacteria</taxon>
        <taxon>Alteromonadales</taxon>
        <taxon>Shewanellaceae</taxon>
        <taxon>Shewanella</taxon>
    </lineage>
</organism>
<dbReference type="PROSITE" id="PS51352">
    <property type="entry name" value="THIOREDOXIN_2"/>
    <property type="match status" value="1"/>
</dbReference>
<dbReference type="CDD" id="cd02966">
    <property type="entry name" value="TlpA_like_family"/>
    <property type="match status" value="1"/>
</dbReference>
<accession>A0A972G3A7</accession>
<proteinExistence type="predicted"/>
<dbReference type="EMBL" id="JAAXYH010000001">
    <property type="protein sequence ID" value="NMH63645.1"/>
    <property type="molecule type" value="Genomic_DNA"/>
</dbReference>
<gene>
    <name evidence="3" type="ORF">HC757_00395</name>
</gene>
<evidence type="ECO:0000313" key="3">
    <source>
        <dbReference type="EMBL" id="NMH63645.1"/>
    </source>
</evidence>
<dbReference type="InterPro" id="IPR050553">
    <property type="entry name" value="Thioredoxin_ResA/DsbE_sf"/>
</dbReference>
<dbReference type="GO" id="GO:0016491">
    <property type="term" value="F:oxidoreductase activity"/>
    <property type="evidence" value="ECO:0007669"/>
    <property type="project" value="InterPro"/>
</dbReference>
<keyword evidence="4" id="KW-1185">Reference proteome</keyword>
<evidence type="ECO:0000259" key="2">
    <source>
        <dbReference type="PROSITE" id="PS51352"/>
    </source>
</evidence>
<dbReference type="AlphaFoldDB" id="A0A972G3A7"/>
<dbReference type="Proteomes" id="UP000737113">
    <property type="component" value="Unassembled WGS sequence"/>
</dbReference>